<dbReference type="SMART" id="SM00347">
    <property type="entry name" value="HTH_MARR"/>
    <property type="match status" value="1"/>
</dbReference>
<dbReference type="PROSITE" id="PS50995">
    <property type="entry name" value="HTH_MARR_2"/>
    <property type="match status" value="1"/>
</dbReference>
<dbReference type="InterPro" id="IPR011991">
    <property type="entry name" value="ArsR-like_HTH"/>
</dbReference>
<dbReference type="STRING" id="526226.Gbro_4025"/>
<dbReference type="KEGG" id="gbr:Gbro_4025"/>
<evidence type="ECO:0000313" key="5">
    <source>
        <dbReference type="EMBL" id="ACY23195.1"/>
    </source>
</evidence>
<proteinExistence type="predicted"/>
<dbReference type="PANTHER" id="PTHR33164">
    <property type="entry name" value="TRANSCRIPTIONAL REGULATOR, MARR FAMILY"/>
    <property type="match status" value="1"/>
</dbReference>
<name>D0L4H0_GORB4</name>
<reference evidence="5 6" key="2">
    <citation type="journal article" date="2010" name="Stand. Genomic Sci.">
        <title>Complete genome sequence of Gordonia bronchialis type strain (3410).</title>
        <authorList>
            <person name="Ivanova N."/>
            <person name="Sikorski J."/>
            <person name="Jando M."/>
            <person name="Lapidus A."/>
            <person name="Nolan M."/>
            <person name="Lucas S."/>
            <person name="Del Rio T.G."/>
            <person name="Tice H."/>
            <person name="Copeland A."/>
            <person name="Cheng J.F."/>
            <person name="Chen F."/>
            <person name="Bruce D."/>
            <person name="Goodwin L."/>
            <person name="Pitluck S."/>
            <person name="Mavromatis K."/>
            <person name="Ovchinnikova G."/>
            <person name="Pati A."/>
            <person name="Chen A."/>
            <person name="Palaniappan K."/>
            <person name="Land M."/>
            <person name="Hauser L."/>
            <person name="Chang Y.J."/>
            <person name="Jeffries C.D."/>
            <person name="Chain P."/>
            <person name="Saunders E."/>
            <person name="Han C."/>
            <person name="Detter J.C."/>
            <person name="Brettin T."/>
            <person name="Rohde M."/>
            <person name="Goker M."/>
            <person name="Bristow J."/>
            <person name="Eisen J.A."/>
            <person name="Markowitz V."/>
            <person name="Hugenholtz P."/>
            <person name="Klenk H.P."/>
            <person name="Kyrpides N.C."/>
        </authorList>
    </citation>
    <scope>NUCLEOTIDE SEQUENCE [LARGE SCALE GENOMIC DNA]</scope>
    <source>
        <strain evidence="6">ATCC 25592 / DSM 43247 / BCRC 13721 / JCM 3198 / KCTC 3076 / NBRC 16047 / NCTC 10667</strain>
    </source>
</reference>
<protein>
    <submittedName>
        <fullName evidence="5">Regulatory protein MarR</fullName>
    </submittedName>
</protein>
<dbReference type="InterPro" id="IPR000835">
    <property type="entry name" value="HTH_MarR-typ"/>
</dbReference>
<dbReference type="InterPro" id="IPR039422">
    <property type="entry name" value="MarR/SlyA-like"/>
</dbReference>
<sequence>MLDGAAIDELFDTLARYLRIRDKAVHTTFRTGDGEIETAAYKGLFHLARQSMRSSELAEALHADPSTVSRYVAQLVAQGFVRREADPDDGRATLLVLTESGMERVQAMRTLRRTALNDAMGDWTDDELWTLVRLLGRFVDAAETVILPTGTGQDCSKGPR</sequence>
<evidence type="ECO:0000259" key="4">
    <source>
        <dbReference type="PROSITE" id="PS50995"/>
    </source>
</evidence>
<dbReference type="GO" id="GO:0006950">
    <property type="term" value="P:response to stress"/>
    <property type="evidence" value="ECO:0007669"/>
    <property type="project" value="TreeGrafter"/>
</dbReference>
<accession>D0L4H0</accession>
<dbReference type="InterPro" id="IPR023187">
    <property type="entry name" value="Tscrpt_reg_MarR-type_CS"/>
</dbReference>
<evidence type="ECO:0000256" key="1">
    <source>
        <dbReference type="ARBA" id="ARBA00023015"/>
    </source>
</evidence>
<evidence type="ECO:0000256" key="2">
    <source>
        <dbReference type="ARBA" id="ARBA00023125"/>
    </source>
</evidence>
<feature type="domain" description="HTH marR-type" evidence="4">
    <location>
        <begin position="7"/>
        <end position="140"/>
    </location>
</feature>
<keyword evidence="1" id="KW-0805">Transcription regulation</keyword>
<dbReference type="RefSeq" id="WP_012835698.1">
    <property type="nucleotide sequence ID" value="NC_013441.1"/>
</dbReference>
<evidence type="ECO:0000256" key="3">
    <source>
        <dbReference type="ARBA" id="ARBA00023163"/>
    </source>
</evidence>
<keyword evidence="2" id="KW-0238">DNA-binding</keyword>
<dbReference type="AlphaFoldDB" id="D0L4H0"/>
<dbReference type="eggNOG" id="COG1846">
    <property type="taxonomic scope" value="Bacteria"/>
</dbReference>
<dbReference type="Proteomes" id="UP000001219">
    <property type="component" value="Chromosome"/>
</dbReference>
<keyword evidence="3" id="KW-0804">Transcription</keyword>
<dbReference type="PROSITE" id="PS01117">
    <property type="entry name" value="HTH_MARR_1"/>
    <property type="match status" value="1"/>
</dbReference>
<reference evidence="6" key="1">
    <citation type="submission" date="2009-10" db="EMBL/GenBank/DDBJ databases">
        <title>The complete chromosome of Gordonia bronchialis DSM 43247.</title>
        <authorList>
            <consortium name="US DOE Joint Genome Institute (JGI-PGF)"/>
            <person name="Lucas S."/>
            <person name="Copeland A."/>
            <person name="Lapidus A."/>
            <person name="Glavina del Rio T."/>
            <person name="Dalin E."/>
            <person name="Tice H."/>
            <person name="Bruce D."/>
            <person name="Goodwin L."/>
            <person name="Pitluck S."/>
            <person name="Kyrpides N."/>
            <person name="Mavromatis K."/>
            <person name="Ivanova N."/>
            <person name="Ovchinnikova G."/>
            <person name="Saunders E."/>
            <person name="Brettin T."/>
            <person name="Detter J.C."/>
            <person name="Han C."/>
            <person name="Larimer F."/>
            <person name="Land M."/>
            <person name="Hauser L."/>
            <person name="Markowitz V."/>
            <person name="Cheng J.-F."/>
            <person name="Hugenholtz P."/>
            <person name="Woyke T."/>
            <person name="Wu D."/>
            <person name="Jando M."/>
            <person name="Schneider S."/>
            <person name="Goeker M."/>
            <person name="Klenk H.-P."/>
            <person name="Eisen J.A."/>
        </authorList>
    </citation>
    <scope>NUCLEOTIDE SEQUENCE [LARGE SCALE GENOMIC DNA]</scope>
    <source>
        <strain evidence="6">ATCC 25592 / DSM 43247 / BCRC 13721 / JCM 3198 / KCTC 3076 / NBRC 16047 / NCTC 10667</strain>
    </source>
</reference>
<dbReference type="OrthoDB" id="5148120at2"/>
<dbReference type="PANTHER" id="PTHR33164:SF57">
    <property type="entry name" value="MARR-FAMILY TRANSCRIPTIONAL REGULATOR"/>
    <property type="match status" value="1"/>
</dbReference>
<dbReference type="HOGENOM" id="CLU_083287_15_0_11"/>
<evidence type="ECO:0000313" key="6">
    <source>
        <dbReference type="Proteomes" id="UP000001219"/>
    </source>
</evidence>
<dbReference type="GO" id="GO:0003700">
    <property type="term" value="F:DNA-binding transcription factor activity"/>
    <property type="evidence" value="ECO:0007669"/>
    <property type="project" value="InterPro"/>
</dbReference>
<dbReference type="InterPro" id="IPR036390">
    <property type="entry name" value="WH_DNA-bd_sf"/>
</dbReference>
<organism evidence="5 6">
    <name type="scientific">Gordonia bronchialis (strain ATCC 25592 / DSM 43247 / BCRC 13721 / JCM 3198 / KCTC 3076 / NBRC 16047 / NCTC 10667)</name>
    <name type="common">Rhodococcus bronchialis</name>
    <dbReference type="NCBI Taxonomy" id="526226"/>
    <lineage>
        <taxon>Bacteria</taxon>
        <taxon>Bacillati</taxon>
        <taxon>Actinomycetota</taxon>
        <taxon>Actinomycetes</taxon>
        <taxon>Mycobacteriales</taxon>
        <taxon>Gordoniaceae</taxon>
        <taxon>Gordonia</taxon>
    </lineage>
</organism>
<dbReference type="SUPFAM" id="SSF46785">
    <property type="entry name" value="Winged helix' DNA-binding domain"/>
    <property type="match status" value="1"/>
</dbReference>
<dbReference type="PRINTS" id="PR00598">
    <property type="entry name" value="HTHMARR"/>
</dbReference>
<gene>
    <name evidence="5" type="ordered locus">Gbro_4025</name>
</gene>
<dbReference type="EMBL" id="CP001802">
    <property type="protein sequence ID" value="ACY23195.1"/>
    <property type="molecule type" value="Genomic_DNA"/>
</dbReference>
<dbReference type="InterPro" id="IPR036388">
    <property type="entry name" value="WH-like_DNA-bd_sf"/>
</dbReference>
<dbReference type="Pfam" id="PF01047">
    <property type="entry name" value="MarR"/>
    <property type="match status" value="1"/>
</dbReference>
<dbReference type="GO" id="GO:0003677">
    <property type="term" value="F:DNA binding"/>
    <property type="evidence" value="ECO:0007669"/>
    <property type="project" value="UniProtKB-KW"/>
</dbReference>
<dbReference type="Gene3D" id="1.10.10.10">
    <property type="entry name" value="Winged helix-like DNA-binding domain superfamily/Winged helix DNA-binding domain"/>
    <property type="match status" value="1"/>
</dbReference>
<keyword evidence="6" id="KW-1185">Reference proteome</keyword>
<dbReference type="CDD" id="cd00090">
    <property type="entry name" value="HTH_ARSR"/>
    <property type="match status" value="1"/>
</dbReference>